<keyword evidence="2" id="KW-1185">Reference proteome</keyword>
<comment type="caution">
    <text evidence="1">The sequence shown here is derived from an EMBL/GenBank/DDBJ whole genome shotgun (WGS) entry which is preliminary data.</text>
</comment>
<dbReference type="VEuPathDB" id="TrichDB:TRFO_07788"/>
<dbReference type="OrthoDB" id="10555201at2759"/>
<dbReference type="EMBL" id="MLAK01000938">
    <property type="protein sequence ID" value="OHT00802.1"/>
    <property type="molecule type" value="Genomic_DNA"/>
</dbReference>
<dbReference type="AlphaFoldDB" id="A0A1J4JPW8"/>
<sequence>MEEDDFEDPLGMQNVNKSTRNVDIITKCAIPKTMINSANQNKNLKLAKKRSANHHRVKRNNRARSIDDFSTIEEQLATLFKGETDIPQSPISKLLPVENRQENPSSITSKYPKVDFETLLDPNEQLKPYDVESILLALNAQTLKERGDLDDFLNELQAHIGAIDEIEEKLVQHKLYDLRFIRMNGIRAAVYETLAIKRCNRILDIITYNLQLIDEFRAFLKKRSKGAKVFPGILLDVFLSDCIKQYEMSKIDKKIEGLCLKIKPIKGAKGDSVSQFLSPDKRSGRIVARFISRVKEMRYSDLDVILTAITPNEKLFGTIRSIMFDLAWQQIPFPFAPVSHLTFPRIFDLTPRSINPPYLPEEYLDMPFNKLNGTNWPYKFTEDYFFTIMCYRNPFSMANRFCAMIQEVANVLQDLAVTVGGEKESDVEIGFDNLFANLLVCVFAFGCPGLLDSLEYCSLFLDYTNDAHQQFAMTHCAGIVEHVRGTSTEDFRRRVKLHKMIPFFSFSMLS</sequence>
<dbReference type="Proteomes" id="UP000179807">
    <property type="component" value="Unassembled WGS sequence"/>
</dbReference>
<reference evidence="1" key="1">
    <citation type="submission" date="2016-10" db="EMBL/GenBank/DDBJ databases">
        <authorList>
            <person name="Benchimol M."/>
            <person name="Almeida L.G."/>
            <person name="Vasconcelos A.T."/>
            <person name="Perreira-Neves A."/>
            <person name="Rosa I.A."/>
            <person name="Tasca T."/>
            <person name="Bogo M.R."/>
            <person name="de Souza W."/>
        </authorList>
    </citation>
    <scope>NUCLEOTIDE SEQUENCE [LARGE SCALE GENOMIC DNA]</scope>
    <source>
        <strain evidence="1">K</strain>
    </source>
</reference>
<dbReference type="RefSeq" id="XP_068353938.1">
    <property type="nucleotide sequence ID" value="XM_068493899.1"/>
</dbReference>
<protein>
    <submittedName>
        <fullName evidence="1">Uncharacterized protein</fullName>
    </submittedName>
</protein>
<name>A0A1J4JPW8_9EUKA</name>
<dbReference type="GeneID" id="94828603"/>
<proteinExistence type="predicted"/>
<organism evidence="1 2">
    <name type="scientific">Tritrichomonas foetus</name>
    <dbReference type="NCBI Taxonomy" id="1144522"/>
    <lineage>
        <taxon>Eukaryota</taxon>
        <taxon>Metamonada</taxon>
        <taxon>Parabasalia</taxon>
        <taxon>Tritrichomonadida</taxon>
        <taxon>Tritrichomonadidae</taxon>
        <taxon>Tritrichomonas</taxon>
    </lineage>
</organism>
<evidence type="ECO:0000313" key="2">
    <source>
        <dbReference type="Proteomes" id="UP000179807"/>
    </source>
</evidence>
<accession>A0A1J4JPW8</accession>
<gene>
    <name evidence="1" type="ORF">TRFO_07788</name>
</gene>
<evidence type="ECO:0000313" key="1">
    <source>
        <dbReference type="EMBL" id="OHT00802.1"/>
    </source>
</evidence>